<dbReference type="EMBL" id="EU252356">
    <property type="protein sequence ID" value="ACD11927.1"/>
    <property type="molecule type" value="mRNA"/>
</dbReference>
<accession>A0A0U1U075</accession>
<feature type="chain" id="PRO_5006829300" description="DUF19 domain-containing protein" evidence="1">
    <location>
        <begin position="21"/>
        <end position="229"/>
    </location>
</feature>
<dbReference type="PANTHER" id="PTHR33964">
    <property type="entry name" value="RE45066P-RELATED"/>
    <property type="match status" value="1"/>
</dbReference>
<reference evidence="2" key="1">
    <citation type="submission" date="2007-10" db="EMBL/GenBank/DDBJ databases">
        <title>Classification and functional annotation of ESTs from venom glands of Isometrus maculatus.</title>
        <authorList>
            <person name="Li W."/>
            <person name="Ma Y."/>
            <person name="Zhao R."/>
            <person name="Cao Z."/>
        </authorList>
    </citation>
    <scope>NUCLEOTIDE SEQUENCE</scope>
    <source>
        <tissue evidence="2">Venom gland</tissue>
    </source>
</reference>
<feature type="non-terminal residue" evidence="2">
    <location>
        <position position="1"/>
    </location>
</feature>
<evidence type="ECO:0000313" key="2">
    <source>
        <dbReference type="EMBL" id="ACD11927.1"/>
    </source>
</evidence>
<proteinExistence type="evidence at transcript level"/>
<evidence type="ECO:0000256" key="1">
    <source>
        <dbReference type="SAM" id="SignalP"/>
    </source>
</evidence>
<name>A0A0U1U075_ISOMC</name>
<organism evidence="2">
    <name type="scientific">Isometrus maculatus</name>
    <name type="common">Lesser brown scorpion</name>
    <name type="synonym">Scorpio maculatus</name>
    <dbReference type="NCBI Taxonomy" id="497827"/>
    <lineage>
        <taxon>Eukaryota</taxon>
        <taxon>Metazoa</taxon>
        <taxon>Ecdysozoa</taxon>
        <taxon>Arthropoda</taxon>
        <taxon>Chelicerata</taxon>
        <taxon>Arachnida</taxon>
        <taxon>Scorpiones</taxon>
        <taxon>Buthida</taxon>
        <taxon>Buthoidea</taxon>
        <taxon>Buthidae</taxon>
        <taxon>Isometrus</taxon>
    </lineage>
</organism>
<keyword evidence="1" id="KW-0732">Signal</keyword>
<dbReference type="AlphaFoldDB" id="A0A0U1U075"/>
<sequence length="229" mass="26015">KMKYFFILTLLVLGVEQSLQDKCHSDKLQNCVFTVTGFARNNEVAFPTNEEQMKSQCSYLDEMRNCVYNYSRVCMTELERSLGEIVFAGTVQSMKDICNPSNDLYKEFLKHAQCINEKYDGTVKCFKDAFATIEALEDVKPEARIQFLCCGVNRFRTCLATHFGSSCSKSVVEFVDKVIEFVATELVLQVCVAYEDYKGGCPALPEGDVIKGTYKNNLIGEFISPFFRE</sequence>
<evidence type="ECO:0008006" key="3">
    <source>
        <dbReference type="Google" id="ProtNLM"/>
    </source>
</evidence>
<dbReference type="PANTHER" id="PTHR33964:SF1">
    <property type="entry name" value="RE45066P"/>
    <property type="match status" value="1"/>
</dbReference>
<protein>
    <recommendedName>
        <fullName evidence="3">DUF19 domain-containing protein</fullName>
    </recommendedName>
</protein>
<feature type="signal peptide" evidence="1">
    <location>
        <begin position="1"/>
        <end position="20"/>
    </location>
</feature>